<gene>
    <name evidence="2" type="ORF">MSAN_00467200</name>
</gene>
<feature type="compositionally biased region" description="Gly residues" evidence="1">
    <location>
        <begin position="13"/>
        <end position="24"/>
    </location>
</feature>
<protein>
    <submittedName>
        <fullName evidence="2">Uncharacterized protein</fullName>
    </submittedName>
</protein>
<feature type="region of interest" description="Disordered" evidence="1">
    <location>
        <begin position="346"/>
        <end position="393"/>
    </location>
</feature>
<name>A0A8H7DIQ3_9AGAR</name>
<feature type="region of interest" description="Disordered" evidence="1">
    <location>
        <begin position="1"/>
        <end position="70"/>
    </location>
</feature>
<feature type="compositionally biased region" description="Pro residues" evidence="1">
    <location>
        <begin position="33"/>
        <end position="43"/>
    </location>
</feature>
<evidence type="ECO:0000313" key="3">
    <source>
        <dbReference type="Proteomes" id="UP000623467"/>
    </source>
</evidence>
<keyword evidence="3" id="KW-1185">Reference proteome</keyword>
<dbReference type="EMBL" id="JACAZH010000002">
    <property type="protein sequence ID" value="KAF7375775.1"/>
    <property type="molecule type" value="Genomic_DNA"/>
</dbReference>
<feature type="compositionally biased region" description="Low complexity" evidence="1">
    <location>
        <begin position="350"/>
        <end position="381"/>
    </location>
</feature>
<comment type="caution">
    <text evidence="2">The sequence shown here is derived from an EMBL/GenBank/DDBJ whole genome shotgun (WGS) entry which is preliminary data.</text>
</comment>
<reference evidence="2" key="1">
    <citation type="submission" date="2020-05" db="EMBL/GenBank/DDBJ databases">
        <title>Mycena genomes resolve the evolution of fungal bioluminescence.</title>
        <authorList>
            <person name="Tsai I.J."/>
        </authorList>
    </citation>
    <scope>NUCLEOTIDE SEQUENCE</scope>
    <source>
        <strain evidence="2">160909Yilan</strain>
    </source>
</reference>
<accession>A0A8H7DIQ3</accession>
<evidence type="ECO:0000256" key="1">
    <source>
        <dbReference type="SAM" id="MobiDB-lite"/>
    </source>
</evidence>
<dbReference type="AlphaFoldDB" id="A0A8H7DIQ3"/>
<sequence>MTTGIVSWRGKGRGVGAEGAGGRAAKGTSVRGLPPPPPQPHPAPSLALAYPPQRHGRGGDGVPAPVRHGSSSGAFCRHVERVGMMGKRGSLVRGGTMWTLGGWSLEFLFVWTGLPSAAEGKRQGRSGSWSVAYWRPRVEPRRDTSVFAMNVDVFYFHLFFCEAGGSASASSTRRLLTLTFAAGAGMGRKPARTGRRGRQFAHPSLRHALPIPLVVLCGVEILKQAGGGGGDTEGDGHRMHRSVLGAGFCRPCLLGGGGGNDLELGILTPHALYVCDLATGHVSARVACSLAPAPASAVPKDAKEFKVAERIIVVVDDTYLTHLRPPRVPLPPSVLAVPLLVPHSHHHPHQQALTSDSMSPSSVSPSASAIRSPTSPTRTPTLASGDGGQSEQAATVQAPTLISALHGPLLALLAPPPVVSPPISALSLITLHDLFYLL</sequence>
<organism evidence="2 3">
    <name type="scientific">Mycena sanguinolenta</name>
    <dbReference type="NCBI Taxonomy" id="230812"/>
    <lineage>
        <taxon>Eukaryota</taxon>
        <taxon>Fungi</taxon>
        <taxon>Dikarya</taxon>
        <taxon>Basidiomycota</taxon>
        <taxon>Agaricomycotina</taxon>
        <taxon>Agaricomycetes</taxon>
        <taxon>Agaricomycetidae</taxon>
        <taxon>Agaricales</taxon>
        <taxon>Marasmiineae</taxon>
        <taxon>Mycenaceae</taxon>
        <taxon>Mycena</taxon>
    </lineage>
</organism>
<dbReference type="Proteomes" id="UP000623467">
    <property type="component" value="Unassembled WGS sequence"/>
</dbReference>
<proteinExistence type="predicted"/>
<evidence type="ECO:0000313" key="2">
    <source>
        <dbReference type="EMBL" id="KAF7375775.1"/>
    </source>
</evidence>